<dbReference type="AlphaFoldDB" id="A0A5J4K3Q0"/>
<organism evidence="1 2">
    <name type="scientific">Thermogemmatispora aurantia</name>
    <dbReference type="NCBI Taxonomy" id="2045279"/>
    <lineage>
        <taxon>Bacteria</taxon>
        <taxon>Bacillati</taxon>
        <taxon>Chloroflexota</taxon>
        <taxon>Ktedonobacteria</taxon>
        <taxon>Thermogemmatisporales</taxon>
        <taxon>Thermogemmatisporaceae</taxon>
        <taxon>Thermogemmatispora</taxon>
    </lineage>
</organism>
<keyword evidence="2" id="KW-1185">Reference proteome</keyword>
<evidence type="ECO:0000313" key="2">
    <source>
        <dbReference type="Proteomes" id="UP000334820"/>
    </source>
</evidence>
<reference evidence="1 2" key="1">
    <citation type="journal article" date="2019" name="Int. J. Syst. Evol. Microbiol.">
        <title>Thermogemmatispora aurantia sp. nov. and Thermogemmatispora argillosa sp. nov., within the class Ktedonobacteria, and emended description of the genus Thermogemmatispora.</title>
        <authorList>
            <person name="Zheng Y."/>
            <person name="Wang C.M."/>
            <person name="Sakai Y."/>
            <person name="Abe K."/>
            <person name="Yokota A."/>
            <person name="Yabe S."/>
        </authorList>
    </citation>
    <scope>NUCLEOTIDE SEQUENCE [LARGE SCALE GENOMIC DNA]</scope>
    <source>
        <strain evidence="1 2">A1-2</strain>
    </source>
</reference>
<dbReference type="Proteomes" id="UP000334820">
    <property type="component" value="Unassembled WGS sequence"/>
</dbReference>
<dbReference type="EMBL" id="BKZV01000001">
    <property type="protein sequence ID" value="GER81401.1"/>
    <property type="molecule type" value="Genomic_DNA"/>
</dbReference>
<gene>
    <name evidence="1" type="ORF">KTAU_00400</name>
</gene>
<proteinExistence type="predicted"/>
<accession>A0A5J4K3Q0</accession>
<sequence length="55" mass="5958">MDPAQRPGDTAVRPTLSTLAIVDVNDPWLKPGACRQPRRPELLGWLIAAHCPAGQ</sequence>
<evidence type="ECO:0000313" key="1">
    <source>
        <dbReference type="EMBL" id="GER81401.1"/>
    </source>
</evidence>
<name>A0A5J4K3Q0_9CHLR</name>
<protein>
    <submittedName>
        <fullName evidence="1">Uncharacterized protein</fullName>
    </submittedName>
</protein>
<comment type="caution">
    <text evidence="1">The sequence shown here is derived from an EMBL/GenBank/DDBJ whole genome shotgun (WGS) entry which is preliminary data.</text>
</comment>